<keyword evidence="2" id="KW-1185">Reference proteome</keyword>
<proteinExistence type="predicted"/>
<evidence type="ECO:0000313" key="1">
    <source>
        <dbReference type="EMBL" id="MPC26970.1"/>
    </source>
</evidence>
<evidence type="ECO:0000313" key="2">
    <source>
        <dbReference type="Proteomes" id="UP000324222"/>
    </source>
</evidence>
<gene>
    <name evidence="1" type="ORF">E2C01_020122</name>
</gene>
<sequence length="78" mass="8917">MQSTFIQYTSTIRVPALTCLSTFTMREARLILDSYTSLALDPCFPRIWSSLQEQSYEAQVIARQEGTHPLSGLRILYT</sequence>
<reference evidence="1 2" key="1">
    <citation type="submission" date="2019-05" db="EMBL/GenBank/DDBJ databases">
        <title>Another draft genome of Portunus trituberculatus and its Hox gene families provides insights of decapod evolution.</title>
        <authorList>
            <person name="Jeong J.-H."/>
            <person name="Song I."/>
            <person name="Kim S."/>
            <person name="Choi T."/>
            <person name="Kim D."/>
            <person name="Ryu S."/>
            <person name="Kim W."/>
        </authorList>
    </citation>
    <scope>NUCLEOTIDE SEQUENCE [LARGE SCALE GENOMIC DNA]</scope>
    <source>
        <tissue evidence="1">Muscle</tissue>
    </source>
</reference>
<dbReference type="AlphaFoldDB" id="A0A5B7DZC3"/>
<name>A0A5B7DZC3_PORTR</name>
<comment type="caution">
    <text evidence="1">The sequence shown here is derived from an EMBL/GenBank/DDBJ whole genome shotgun (WGS) entry which is preliminary data.</text>
</comment>
<accession>A0A5B7DZC3</accession>
<protein>
    <submittedName>
        <fullName evidence="1">Uncharacterized protein</fullName>
    </submittedName>
</protein>
<dbReference type="EMBL" id="VSRR010001677">
    <property type="protein sequence ID" value="MPC26970.1"/>
    <property type="molecule type" value="Genomic_DNA"/>
</dbReference>
<organism evidence="1 2">
    <name type="scientific">Portunus trituberculatus</name>
    <name type="common">Swimming crab</name>
    <name type="synonym">Neptunus trituberculatus</name>
    <dbReference type="NCBI Taxonomy" id="210409"/>
    <lineage>
        <taxon>Eukaryota</taxon>
        <taxon>Metazoa</taxon>
        <taxon>Ecdysozoa</taxon>
        <taxon>Arthropoda</taxon>
        <taxon>Crustacea</taxon>
        <taxon>Multicrustacea</taxon>
        <taxon>Malacostraca</taxon>
        <taxon>Eumalacostraca</taxon>
        <taxon>Eucarida</taxon>
        <taxon>Decapoda</taxon>
        <taxon>Pleocyemata</taxon>
        <taxon>Brachyura</taxon>
        <taxon>Eubrachyura</taxon>
        <taxon>Portunoidea</taxon>
        <taxon>Portunidae</taxon>
        <taxon>Portuninae</taxon>
        <taxon>Portunus</taxon>
    </lineage>
</organism>
<dbReference type="Proteomes" id="UP000324222">
    <property type="component" value="Unassembled WGS sequence"/>
</dbReference>